<proteinExistence type="predicted"/>
<evidence type="ECO:0000313" key="2">
    <source>
        <dbReference type="Proteomes" id="UP001172728"/>
    </source>
</evidence>
<name>A0ABT8GBV2_9MICO</name>
<organism evidence="1 2">
    <name type="scientific">Demequina litoralis</name>
    <dbReference type="NCBI Taxonomy" id="3051660"/>
    <lineage>
        <taxon>Bacteria</taxon>
        <taxon>Bacillati</taxon>
        <taxon>Actinomycetota</taxon>
        <taxon>Actinomycetes</taxon>
        <taxon>Micrococcales</taxon>
        <taxon>Demequinaceae</taxon>
        <taxon>Demequina</taxon>
    </lineage>
</organism>
<accession>A0ABT8GBV2</accession>
<dbReference type="Proteomes" id="UP001172728">
    <property type="component" value="Unassembled WGS sequence"/>
</dbReference>
<gene>
    <name evidence="1" type="ORF">QQX09_12180</name>
</gene>
<protein>
    <submittedName>
        <fullName evidence="1">Uncharacterized protein</fullName>
    </submittedName>
</protein>
<reference evidence="1" key="1">
    <citation type="submission" date="2023-06" db="EMBL/GenBank/DDBJ databases">
        <title>Sysu t00192.</title>
        <authorList>
            <person name="Gao L."/>
            <person name="Fang B.-Z."/>
            <person name="Li W.-J."/>
        </authorList>
    </citation>
    <scope>NUCLEOTIDE SEQUENCE</scope>
    <source>
        <strain evidence="1">SYSU T00192</strain>
    </source>
</reference>
<sequence length="79" mass="8686">MNINPMPGTCTGAHSIITQKFGPETLKRTETSWEVTGSHIDADQALSWLAYRFGDYATVACIEIGESVTSVELKRALRL</sequence>
<evidence type="ECO:0000313" key="1">
    <source>
        <dbReference type="EMBL" id="MDN4476615.1"/>
    </source>
</evidence>
<dbReference type="RefSeq" id="WP_301135126.1">
    <property type="nucleotide sequence ID" value="NZ_JAUHPW010000010.1"/>
</dbReference>
<keyword evidence="2" id="KW-1185">Reference proteome</keyword>
<dbReference type="EMBL" id="JAUHPW010000010">
    <property type="protein sequence ID" value="MDN4476615.1"/>
    <property type="molecule type" value="Genomic_DNA"/>
</dbReference>
<comment type="caution">
    <text evidence="1">The sequence shown here is derived from an EMBL/GenBank/DDBJ whole genome shotgun (WGS) entry which is preliminary data.</text>
</comment>